<dbReference type="Proteomes" id="UP000054248">
    <property type="component" value="Unassembled WGS sequence"/>
</dbReference>
<proteinExistence type="predicted"/>
<evidence type="ECO:0000313" key="2">
    <source>
        <dbReference type="Proteomes" id="UP000054248"/>
    </source>
</evidence>
<name>A0A0C3QRW6_9AGAM</name>
<dbReference type="HOGENOM" id="CLU_1866614_0_0_1"/>
<reference evidence="1 2" key="1">
    <citation type="submission" date="2014-04" db="EMBL/GenBank/DDBJ databases">
        <authorList>
            <consortium name="DOE Joint Genome Institute"/>
            <person name="Kuo A."/>
            <person name="Girlanda M."/>
            <person name="Perotto S."/>
            <person name="Kohler A."/>
            <person name="Nagy L.G."/>
            <person name="Floudas D."/>
            <person name="Copeland A."/>
            <person name="Barry K.W."/>
            <person name="Cichocki N."/>
            <person name="Veneault-Fourrey C."/>
            <person name="LaButti K."/>
            <person name="Lindquist E.A."/>
            <person name="Lipzen A."/>
            <person name="Lundell T."/>
            <person name="Morin E."/>
            <person name="Murat C."/>
            <person name="Sun H."/>
            <person name="Tunlid A."/>
            <person name="Henrissat B."/>
            <person name="Grigoriev I.V."/>
            <person name="Hibbett D.S."/>
            <person name="Martin F."/>
            <person name="Nordberg H.P."/>
            <person name="Cantor M.N."/>
            <person name="Hua S.X."/>
        </authorList>
    </citation>
    <scope>NUCLEOTIDE SEQUENCE [LARGE SCALE GENOMIC DNA]</scope>
    <source>
        <strain evidence="1 2">MUT 4182</strain>
    </source>
</reference>
<gene>
    <name evidence="1" type="ORF">M407DRAFT_149040</name>
</gene>
<accession>A0A0C3QRW6</accession>
<dbReference type="AlphaFoldDB" id="A0A0C3QRW6"/>
<evidence type="ECO:0000313" key="1">
    <source>
        <dbReference type="EMBL" id="KIO30619.1"/>
    </source>
</evidence>
<dbReference type="EMBL" id="KN822970">
    <property type="protein sequence ID" value="KIO30619.1"/>
    <property type="molecule type" value="Genomic_DNA"/>
</dbReference>
<protein>
    <submittedName>
        <fullName evidence="1">Uncharacterized protein</fullName>
    </submittedName>
</protein>
<reference evidence="2" key="2">
    <citation type="submission" date="2015-01" db="EMBL/GenBank/DDBJ databases">
        <title>Evolutionary Origins and Diversification of the Mycorrhizal Mutualists.</title>
        <authorList>
            <consortium name="DOE Joint Genome Institute"/>
            <consortium name="Mycorrhizal Genomics Consortium"/>
            <person name="Kohler A."/>
            <person name="Kuo A."/>
            <person name="Nagy L.G."/>
            <person name="Floudas D."/>
            <person name="Copeland A."/>
            <person name="Barry K.W."/>
            <person name="Cichocki N."/>
            <person name="Veneault-Fourrey C."/>
            <person name="LaButti K."/>
            <person name="Lindquist E.A."/>
            <person name="Lipzen A."/>
            <person name="Lundell T."/>
            <person name="Morin E."/>
            <person name="Murat C."/>
            <person name="Riley R."/>
            <person name="Ohm R."/>
            <person name="Sun H."/>
            <person name="Tunlid A."/>
            <person name="Henrissat B."/>
            <person name="Grigoriev I.V."/>
            <person name="Hibbett D.S."/>
            <person name="Martin F."/>
        </authorList>
    </citation>
    <scope>NUCLEOTIDE SEQUENCE [LARGE SCALE GENOMIC DNA]</scope>
    <source>
        <strain evidence="2">MUT 4182</strain>
    </source>
</reference>
<sequence>MYWRYSIDKSQIKLSVLARQFTMLGERYGVRPSSLAMVLNGDYNLECGSVSRMRAKLRKGRTIQCYIYFTPDNKYSGVRWSFHKEPPSEKQAAAEAKKLKDYECPKLWFTHRPWSGIKYWQLEDQDLAFYLKKSEDE</sequence>
<keyword evidence="2" id="KW-1185">Reference proteome</keyword>
<organism evidence="1 2">
    <name type="scientific">Tulasnella calospora MUT 4182</name>
    <dbReference type="NCBI Taxonomy" id="1051891"/>
    <lineage>
        <taxon>Eukaryota</taxon>
        <taxon>Fungi</taxon>
        <taxon>Dikarya</taxon>
        <taxon>Basidiomycota</taxon>
        <taxon>Agaricomycotina</taxon>
        <taxon>Agaricomycetes</taxon>
        <taxon>Cantharellales</taxon>
        <taxon>Tulasnellaceae</taxon>
        <taxon>Tulasnella</taxon>
    </lineage>
</organism>